<keyword evidence="14" id="KW-1185">Reference proteome</keyword>
<dbReference type="GO" id="GO:0070069">
    <property type="term" value="C:cytochrome complex"/>
    <property type="evidence" value="ECO:0007669"/>
    <property type="project" value="TreeGrafter"/>
</dbReference>
<gene>
    <name evidence="13" type="primary">cydB</name>
    <name evidence="13" type="ORF">SAMEA4364220_01677</name>
</gene>
<evidence type="ECO:0000256" key="8">
    <source>
        <dbReference type="ARBA" id="ARBA00022982"/>
    </source>
</evidence>
<keyword evidence="10" id="KW-0408">Iron</keyword>
<keyword evidence="7" id="KW-0479">Metal-binding</keyword>
<keyword evidence="6 12" id="KW-0812">Transmembrane</keyword>
<feature type="transmembrane region" description="Helical" evidence="12">
    <location>
        <begin position="6"/>
        <end position="36"/>
    </location>
</feature>
<dbReference type="Pfam" id="PF02322">
    <property type="entry name" value="Cyt_bd_oxida_II"/>
    <property type="match status" value="1"/>
</dbReference>
<evidence type="ECO:0000256" key="12">
    <source>
        <dbReference type="SAM" id="Phobius"/>
    </source>
</evidence>
<dbReference type="EMBL" id="LT906446">
    <property type="protein sequence ID" value="SNV02805.1"/>
    <property type="molecule type" value="Genomic_DNA"/>
</dbReference>
<accession>A0A239TZ12</accession>
<dbReference type="InterPro" id="IPR003317">
    <property type="entry name" value="Cyt-d_oxidase_su2"/>
</dbReference>
<evidence type="ECO:0000313" key="13">
    <source>
        <dbReference type="EMBL" id="SNV02805.1"/>
    </source>
</evidence>
<reference evidence="13 14" key="1">
    <citation type="submission" date="2017-06" db="EMBL/GenBank/DDBJ databases">
        <authorList>
            <consortium name="Pathogen Informatics"/>
        </authorList>
    </citation>
    <scope>NUCLEOTIDE SEQUENCE [LARGE SCALE GENOMIC DNA]</scope>
    <source>
        <strain evidence="13 14">NCTC10570</strain>
    </source>
</reference>
<comment type="subcellular location">
    <subcellularLocation>
        <location evidence="1">Cell membrane</location>
        <topology evidence="1">Multi-pass membrane protein</topology>
    </subcellularLocation>
</comment>
<evidence type="ECO:0000256" key="1">
    <source>
        <dbReference type="ARBA" id="ARBA00004651"/>
    </source>
</evidence>
<dbReference type="EC" id="1.10.3.-" evidence="13"/>
<dbReference type="AlphaFoldDB" id="A0A239TZ12"/>
<organism evidence="13 14">
    <name type="scientific">Megamonas hypermegale</name>
    <dbReference type="NCBI Taxonomy" id="158847"/>
    <lineage>
        <taxon>Bacteria</taxon>
        <taxon>Bacillati</taxon>
        <taxon>Bacillota</taxon>
        <taxon>Negativicutes</taxon>
        <taxon>Selenomonadales</taxon>
        <taxon>Selenomonadaceae</taxon>
        <taxon>Megamonas</taxon>
    </lineage>
</organism>
<keyword evidence="11 12" id="KW-0472">Membrane</keyword>
<feature type="transmembrane region" description="Helical" evidence="12">
    <location>
        <begin position="158"/>
        <end position="185"/>
    </location>
</feature>
<dbReference type="GO" id="GO:0016682">
    <property type="term" value="F:oxidoreductase activity, acting on diphenols and related substances as donors, oxygen as acceptor"/>
    <property type="evidence" value="ECO:0007669"/>
    <property type="project" value="TreeGrafter"/>
</dbReference>
<evidence type="ECO:0000256" key="11">
    <source>
        <dbReference type="ARBA" id="ARBA00023136"/>
    </source>
</evidence>
<dbReference type="eggNOG" id="COG1294">
    <property type="taxonomic scope" value="Bacteria"/>
</dbReference>
<evidence type="ECO:0000256" key="10">
    <source>
        <dbReference type="ARBA" id="ARBA00023004"/>
    </source>
</evidence>
<feature type="transmembrane region" description="Helical" evidence="12">
    <location>
        <begin position="256"/>
        <end position="279"/>
    </location>
</feature>
<evidence type="ECO:0000256" key="3">
    <source>
        <dbReference type="ARBA" id="ARBA00022448"/>
    </source>
</evidence>
<evidence type="ECO:0000256" key="9">
    <source>
        <dbReference type="ARBA" id="ARBA00022989"/>
    </source>
</evidence>
<feature type="transmembrane region" description="Helical" evidence="12">
    <location>
        <begin position="82"/>
        <end position="103"/>
    </location>
</feature>
<sequence length="337" mass="38214">MMDLQIVWFILVTVLFVGFFFLEGFDYGVGTILPFFGKNDVERRMLINTIGPVWDGNEVWMITAGGAMFAAFPHVYATMFSMLYMALFLMLLGLIVRGVAFEFRSKHECGTWRALWDWMIFIGSALPAFLWGVAVTNMMKGFAINGEMIYKGTFWDLLSLYTIIGGITFLLVFAYHGTVFLTLRLADTKMIERLRKLSVCLGGTAAIFYVLCMIFTVIETDMWNSIVSAIFMILAAVAFLASIALVYKSAQYAKGFICSSLAIVFTTISVFTGLFPRILISTINPDWSLTIYNASSTEYTLTIMTIAAVCFVPIVLIYQGWTYWVFRKRITRKDLEY</sequence>
<evidence type="ECO:0000256" key="4">
    <source>
        <dbReference type="ARBA" id="ARBA00022475"/>
    </source>
</evidence>
<dbReference type="GO" id="GO:0009055">
    <property type="term" value="F:electron transfer activity"/>
    <property type="evidence" value="ECO:0007669"/>
    <property type="project" value="TreeGrafter"/>
</dbReference>
<dbReference type="PIRSF" id="PIRSF000267">
    <property type="entry name" value="Cyt_oxidse_sub2"/>
    <property type="match status" value="1"/>
</dbReference>
<evidence type="ECO:0000256" key="5">
    <source>
        <dbReference type="ARBA" id="ARBA00022617"/>
    </source>
</evidence>
<name>A0A239TZ12_9FIRM</name>
<protein>
    <submittedName>
        <fullName evidence="13">Cytochrome d ubiquinol oxidase subunit 2</fullName>
        <ecNumber evidence="13">1.10.3.-</ecNumber>
    </submittedName>
</protein>
<evidence type="ECO:0000313" key="14">
    <source>
        <dbReference type="Proteomes" id="UP000215383"/>
    </source>
</evidence>
<feature type="transmembrane region" description="Helical" evidence="12">
    <location>
        <begin position="299"/>
        <end position="326"/>
    </location>
</feature>
<proteinExistence type="inferred from homology"/>
<keyword evidence="13" id="KW-0560">Oxidoreductase</keyword>
<feature type="transmembrane region" description="Helical" evidence="12">
    <location>
        <begin position="224"/>
        <end position="247"/>
    </location>
</feature>
<evidence type="ECO:0000256" key="7">
    <source>
        <dbReference type="ARBA" id="ARBA00022723"/>
    </source>
</evidence>
<dbReference type="PANTHER" id="PTHR43141:SF5">
    <property type="entry name" value="CYTOCHROME BD-I UBIQUINOL OXIDASE SUBUNIT 2"/>
    <property type="match status" value="1"/>
</dbReference>
<keyword evidence="4" id="KW-1003">Cell membrane</keyword>
<keyword evidence="8" id="KW-0249">Electron transport</keyword>
<comment type="similarity">
    <text evidence="2">Belongs to the cytochrome ubiquinol oxidase subunit 2 family.</text>
</comment>
<dbReference type="GO" id="GO:0019646">
    <property type="term" value="P:aerobic electron transport chain"/>
    <property type="evidence" value="ECO:0007669"/>
    <property type="project" value="TreeGrafter"/>
</dbReference>
<dbReference type="GO" id="GO:0005886">
    <property type="term" value="C:plasma membrane"/>
    <property type="evidence" value="ECO:0007669"/>
    <property type="project" value="UniProtKB-SubCell"/>
</dbReference>
<keyword evidence="3" id="KW-0813">Transport</keyword>
<dbReference type="PANTHER" id="PTHR43141">
    <property type="entry name" value="CYTOCHROME BD2 SUBUNIT II"/>
    <property type="match status" value="1"/>
</dbReference>
<dbReference type="Proteomes" id="UP000215383">
    <property type="component" value="Chromosome 1"/>
</dbReference>
<evidence type="ECO:0000256" key="6">
    <source>
        <dbReference type="ARBA" id="ARBA00022692"/>
    </source>
</evidence>
<keyword evidence="5" id="KW-0349">Heme</keyword>
<keyword evidence="9 12" id="KW-1133">Transmembrane helix</keyword>
<feature type="transmembrane region" description="Helical" evidence="12">
    <location>
        <begin position="115"/>
        <end position="138"/>
    </location>
</feature>
<dbReference type="NCBIfam" id="TIGR00203">
    <property type="entry name" value="cydB"/>
    <property type="match status" value="1"/>
</dbReference>
<evidence type="ECO:0000256" key="2">
    <source>
        <dbReference type="ARBA" id="ARBA00007543"/>
    </source>
</evidence>
<feature type="transmembrane region" description="Helical" evidence="12">
    <location>
        <begin position="197"/>
        <end position="218"/>
    </location>
</feature>
<dbReference type="GO" id="GO:0046872">
    <property type="term" value="F:metal ion binding"/>
    <property type="evidence" value="ECO:0007669"/>
    <property type="project" value="UniProtKB-KW"/>
</dbReference>